<dbReference type="STRING" id="1070870.SAMN05444351_2142"/>
<dbReference type="PANTHER" id="PTHR38011:SF12">
    <property type="entry name" value="BIFUNCTIONAL DEAMINASE-REDUCTASE DOMAIN PROTEIN"/>
    <property type="match status" value="1"/>
</dbReference>
<dbReference type="InterPro" id="IPR050765">
    <property type="entry name" value="Riboflavin_Biosynth_HTPR"/>
</dbReference>
<name>A0A1M5IML1_9ACTN</name>
<evidence type="ECO:0000259" key="1">
    <source>
        <dbReference type="Pfam" id="PF01872"/>
    </source>
</evidence>
<dbReference type="SUPFAM" id="SSF53597">
    <property type="entry name" value="Dihydrofolate reductase-like"/>
    <property type="match status" value="1"/>
</dbReference>
<evidence type="ECO:0000313" key="3">
    <source>
        <dbReference type="Proteomes" id="UP000184471"/>
    </source>
</evidence>
<dbReference type="Gene3D" id="3.40.430.10">
    <property type="entry name" value="Dihydrofolate Reductase, subunit A"/>
    <property type="match status" value="1"/>
</dbReference>
<sequence>MTPRRGSGRYRMTLVIGDVTVSLDGLVTGPDGVEAIHAWALASTDPVDRGVLRRHAAASGAVVMGRRTFDDVERGWTDGMGYGAAEDARPPFFVVTTDPPAAHRLQDSHSFTFVTGGPAAALERARAAAGDRDVFVMGGGALVGSCLRDGLLDELRLHVADEVLGSGTPLFAGVGRHRLTRTAVEVSPVCTHLTYRVTR</sequence>
<dbReference type="InterPro" id="IPR002734">
    <property type="entry name" value="RibDG_C"/>
</dbReference>
<dbReference type="Pfam" id="PF01872">
    <property type="entry name" value="RibD_C"/>
    <property type="match status" value="1"/>
</dbReference>
<dbReference type="GO" id="GO:0009231">
    <property type="term" value="P:riboflavin biosynthetic process"/>
    <property type="evidence" value="ECO:0007669"/>
    <property type="project" value="InterPro"/>
</dbReference>
<reference evidence="2 3" key="1">
    <citation type="submission" date="2016-11" db="EMBL/GenBank/DDBJ databases">
        <authorList>
            <person name="Jaros S."/>
            <person name="Januszkiewicz K."/>
            <person name="Wedrychowicz H."/>
        </authorList>
    </citation>
    <scope>NUCLEOTIDE SEQUENCE [LARGE SCALE GENOMIC DNA]</scope>
    <source>
        <strain evidence="2 3">DSM 45408</strain>
    </source>
</reference>
<dbReference type="InterPro" id="IPR024072">
    <property type="entry name" value="DHFR-like_dom_sf"/>
</dbReference>
<accession>A0A1M5IML1</accession>
<dbReference type="Proteomes" id="UP000184471">
    <property type="component" value="Unassembled WGS sequence"/>
</dbReference>
<dbReference type="EMBL" id="FQVX01000002">
    <property type="protein sequence ID" value="SHG29594.1"/>
    <property type="molecule type" value="Genomic_DNA"/>
</dbReference>
<dbReference type="AlphaFoldDB" id="A0A1M5IML1"/>
<dbReference type="PANTHER" id="PTHR38011">
    <property type="entry name" value="DIHYDROFOLATE REDUCTASE FAMILY PROTEIN (AFU_ORTHOLOGUE AFUA_8G06820)"/>
    <property type="match status" value="1"/>
</dbReference>
<dbReference type="GO" id="GO:0008703">
    <property type="term" value="F:5-amino-6-(5-phosphoribosylamino)uracil reductase activity"/>
    <property type="evidence" value="ECO:0007669"/>
    <property type="project" value="InterPro"/>
</dbReference>
<protein>
    <submittedName>
        <fullName evidence="2">Dihydrofolate reductase</fullName>
    </submittedName>
</protein>
<proteinExistence type="predicted"/>
<feature type="domain" description="Bacterial bifunctional deaminase-reductase C-terminal" evidence="1">
    <location>
        <begin position="15"/>
        <end position="183"/>
    </location>
</feature>
<gene>
    <name evidence="2" type="ORF">SAMN05444351_2142</name>
</gene>
<organism evidence="2 3">
    <name type="scientific">Geodermatophilus nigrescens</name>
    <dbReference type="NCBI Taxonomy" id="1070870"/>
    <lineage>
        <taxon>Bacteria</taxon>
        <taxon>Bacillati</taxon>
        <taxon>Actinomycetota</taxon>
        <taxon>Actinomycetes</taxon>
        <taxon>Geodermatophilales</taxon>
        <taxon>Geodermatophilaceae</taxon>
        <taxon>Geodermatophilus</taxon>
    </lineage>
</organism>
<keyword evidence="3" id="KW-1185">Reference proteome</keyword>
<evidence type="ECO:0000313" key="2">
    <source>
        <dbReference type="EMBL" id="SHG29594.1"/>
    </source>
</evidence>